<gene>
    <name evidence="1" type="ORF">X777_06804</name>
</gene>
<protein>
    <submittedName>
        <fullName evidence="1">Uncharacterized protein</fullName>
    </submittedName>
</protein>
<evidence type="ECO:0000313" key="1">
    <source>
        <dbReference type="EMBL" id="EZA53697.1"/>
    </source>
</evidence>
<dbReference type="EMBL" id="KK107274">
    <property type="protein sequence ID" value="EZA53697.1"/>
    <property type="molecule type" value="Genomic_DNA"/>
</dbReference>
<dbReference type="AlphaFoldDB" id="A0A026WCA9"/>
<sequence length="79" mass="8722">MLVIVTSSEVNTIATTDAGTSFGDVNAEEEEILSLPEPIIAKLCKKLCEGRLPGYLREAAEENLPRYKRFCKCDDQVTS</sequence>
<organism evidence="1 2">
    <name type="scientific">Ooceraea biroi</name>
    <name type="common">Clonal raider ant</name>
    <name type="synonym">Cerapachys biroi</name>
    <dbReference type="NCBI Taxonomy" id="2015173"/>
    <lineage>
        <taxon>Eukaryota</taxon>
        <taxon>Metazoa</taxon>
        <taxon>Ecdysozoa</taxon>
        <taxon>Arthropoda</taxon>
        <taxon>Hexapoda</taxon>
        <taxon>Insecta</taxon>
        <taxon>Pterygota</taxon>
        <taxon>Neoptera</taxon>
        <taxon>Endopterygota</taxon>
        <taxon>Hymenoptera</taxon>
        <taxon>Apocrita</taxon>
        <taxon>Aculeata</taxon>
        <taxon>Formicoidea</taxon>
        <taxon>Formicidae</taxon>
        <taxon>Dorylinae</taxon>
        <taxon>Ooceraea</taxon>
    </lineage>
</organism>
<evidence type="ECO:0000313" key="2">
    <source>
        <dbReference type="Proteomes" id="UP000053097"/>
    </source>
</evidence>
<proteinExistence type="predicted"/>
<name>A0A026WCA9_OOCBI</name>
<dbReference type="Proteomes" id="UP000053097">
    <property type="component" value="Unassembled WGS sequence"/>
</dbReference>
<accession>A0A026WCA9</accession>
<keyword evidence="2" id="KW-1185">Reference proteome</keyword>
<reference evidence="1 2" key="1">
    <citation type="journal article" date="2014" name="Curr. Biol.">
        <title>The genome of the clonal raider ant Cerapachys biroi.</title>
        <authorList>
            <person name="Oxley P.R."/>
            <person name="Ji L."/>
            <person name="Fetter-Pruneda I."/>
            <person name="McKenzie S.K."/>
            <person name="Li C."/>
            <person name="Hu H."/>
            <person name="Zhang G."/>
            <person name="Kronauer D.J."/>
        </authorList>
    </citation>
    <scope>NUCLEOTIDE SEQUENCE [LARGE SCALE GENOMIC DNA]</scope>
</reference>